<accession>A0A1S8A6U1</accession>
<feature type="transmembrane region" description="Helical" evidence="6">
    <location>
        <begin position="27"/>
        <end position="46"/>
    </location>
</feature>
<comment type="subcellular location">
    <subcellularLocation>
        <location evidence="1 6">Membrane</location>
        <topology evidence="1 6">Multi-pass membrane protein</topology>
    </subcellularLocation>
</comment>
<dbReference type="OrthoDB" id="5371169at2759"/>
<keyword evidence="4 6" id="KW-1133">Transmembrane helix</keyword>
<dbReference type="InterPro" id="IPR007915">
    <property type="entry name" value="TMEM258/Ost5"/>
</dbReference>
<evidence type="ECO:0000256" key="3">
    <source>
        <dbReference type="ARBA" id="ARBA00022692"/>
    </source>
</evidence>
<evidence type="ECO:0000256" key="2">
    <source>
        <dbReference type="ARBA" id="ARBA00009825"/>
    </source>
</evidence>
<dbReference type="AlphaFoldDB" id="A0A1S8A6U1"/>
<sequence length="79" mass="8379">MDSSLHQLWHSAPGSPFQPTIGKESQFLVGFVLLLAGLSLTGGFAFNRSLLNLPVYSVPAGLAIAFGTVYMFCAVGVYV</sequence>
<comment type="subunit">
    <text evidence="6">Component of the oligosaccharyltransferase (OST) complex.</text>
</comment>
<protein>
    <recommendedName>
        <fullName evidence="6">Dolichyl-diphosphooligosaccharide-protein glycosyltransferase subunit OST5</fullName>
    </recommendedName>
</protein>
<dbReference type="GO" id="GO:0006487">
    <property type="term" value="P:protein N-linked glycosylation"/>
    <property type="evidence" value="ECO:0007669"/>
    <property type="project" value="UniProtKB-UniRule"/>
</dbReference>
<gene>
    <name evidence="7" type="ORF">SAMD00023353_1202180</name>
</gene>
<proteinExistence type="inferred from homology"/>
<evidence type="ECO:0000256" key="4">
    <source>
        <dbReference type="ARBA" id="ARBA00022989"/>
    </source>
</evidence>
<keyword evidence="3 6" id="KW-0812">Transmembrane</keyword>
<dbReference type="Proteomes" id="UP000054516">
    <property type="component" value="Unassembled WGS sequence"/>
</dbReference>
<keyword evidence="8" id="KW-1185">Reference proteome</keyword>
<organism evidence="7">
    <name type="scientific">Rosellinia necatrix</name>
    <name type="common">White root-rot fungus</name>
    <dbReference type="NCBI Taxonomy" id="77044"/>
    <lineage>
        <taxon>Eukaryota</taxon>
        <taxon>Fungi</taxon>
        <taxon>Dikarya</taxon>
        <taxon>Ascomycota</taxon>
        <taxon>Pezizomycotina</taxon>
        <taxon>Sordariomycetes</taxon>
        <taxon>Xylariomycetidae</taxon>
        <taxon>Xylariales</taxon>
        <taxon>Xylariaceae</taxon>
        <taxon>Rosellinia</taxon>
    </lineage>
</organism>
<dbReference type="Pfam" id="PF05251">
    <property type="entry name" value="Ost5"/>
    <property type="match status" value="1"/>
</dbReference>
<name>A0A1S8A6U1_ROSNE</name>
<comment type="function">
    <text evidence="6">Subunit of the oligosaccharyl transferase (OST) complex that catalyzes the initial transfer of a defined glycan (Glc(3)Man(9)GlcNAc(2) in eukaryotes) from the lipid carrier dolichol-pyrophosphate to an asparagine residue within an Asn-X-Ser/Thr consensus motif in nascent polypeptide chains, the first step in protein N-glycosylation. N-glycosylation occurs cotranslationally and the complex associates with the Sec61 complex at the channel-forming translocon complex that mediates protein translocation across the endoplasmic reticulum (ER). All subunits are required for a maximal enzyme activity.</text>
</comment>
<evidence type="ECO:0000313" key="7">
    <source>
        <dbReference type="EMBL" id="GAW25763.1"/>
    </source>
</evidence>
<dbReference type="GO" id="GO:0008250">
    <property type="term" value="C:oligosaccharyltransferase complex"/>
    <property type="evidence" value="ECO:0007669"/>
    <property type="project" value="UniProtKB-UniRule"/>
</dbReference>
<dbReference type="EMBL" id="DF977457">
    <property type="protein sequence ID" value="GAW25763.1"/>
    <property type="molecule type" value="Genomic_DNA"/>
</dbReference>
<feature type="transmembrane region" description="Helical" evidence="6">
    <location>
        <begin position="58"/>
        <end position="78"/>
    </location>
</feature>
<reference evidence="7" key="1">
    <citation type="submission" date="2016-03" db="EMBL/GenBank/DDBJ databases">
        <title>Draft genome sequence of Rosellinia necatrix.</title>
        <authorList>
            <person name="Kanematsu S."/>
        </authorList>
    </citation>
    <scope>NUCLEOTIDE SEQUENCE [LARGE SCALE GENOMIC DNA]</scope>
    <source>
        <strain evidence="7">W97</strain>
    </source>
</reference>
<dbReference type="OMA" id="FMICAAG"/>
<evidence type="ECO:0000256" key="5">
    <source>
        <dbReference type="ARBA" id="ARBA00023136"/>
    </source>
</evidence>
<evidence type="ECO:0000256" key="6">
    <source>
        <dbReference type="RuleBase" id="RU367008"/>
    </source>
</evidence>
<keyword evidence="5 6" id="KW-0472">Membrane</keyword>
<evidence type="ECO:0000256" key="1">
    <source>
        <dbReference type="ARBA" id="ARBA00004141"/>
    </source>
</evidence>
<dbReference type="STRING" id="77044.A0A1S8A6U1"/>
<comment type="similarity">
    <text evidence="2 6">Belongs to the OST5 family.</text>
</comment>
<evidence type="ECO:0000313" key="8">
    <source>
        <dbReference type="Proteomes" id="UP000054516"/>
    </source>
</evidence>